<dbReference type="KEGG" id="bgm:CAL15_11640"/>
<dbReference type="Proteomes" id="UP000194161">
    <property type="component" value="Chromosome"/>
</dbReference>
<dbReference type="AlphaFoldDB" id="A0A1W6ZC89"/>
<dbReference type="EMBL" id="CP021111">
    <property type="protein sequence ID" value="ARP94971.1"/>
    <property type="molecule type" value="Genomic_DNA"/>
</dbReference>
<keyword evidence="2" id="KW-1185">Reference proteome</keyword>
<reference evidence="1 2" key="1">
    <citation type="submission" date="2017-05" db="EMBL/GenBank/DDBJ databases">
        <title>Complete and WGS of Bordetella genogroups.</title>
        <authorList>
            <person name="Spilker T."/>
            <person name="LiPuma J."/>
        </authorList>
    </citation>
    <scope>NUCLEOTIDE SEQUENCE [LARGE SCALE GENOMIC DNA]</scope>
    <source>
        <strain evidence="1 2">AU7206</strain>
    </source>
</reference>
<dbReference type="RefSeq" id="WP_086078738.1">
    <property type="nucleotide sequence ID" value="NZ_CP021111.1"/>
</dbReference>
<proteinExistence type="predicted"/>
<protein>
    <submittedName>
        <fullName evidence="1">Uncharacterized protein</fullName>
    </submittedName>
</protein>
<evidence type="ECO:0000313" key="1">
    <source>
        <dbReference type="EMBL" id="ARP94971.1"/>
    </source>
</evidence>
<gene>
    <name evidence="1" type="ORF">CAL15_11640</name>
</gene>
<evidence type="ECO:0000313" key="2">
    <source>
        <dbReference type="Proteomes" id="UP000194161"/>
    </source>
</evidence>
<dbReference type="STRING" id="463040.CAL15_11640"/>
<organism evidence="1 2">
    <name type="scientific">Bordetella genomosp. 13</name>
    <dbReference type="NCBI Taxonomy" id="463040"/>
    <lineage>
        <taxon>Bacteria</taxon>
        <taxon>Pseudomonadati</taxon>
        <taxon>Pseudomonadota</taxon>
        <taxon>Betaproteobacteria</taxon>
        <taxon>Burkholderiales</taxon>
        <taxon>Alcaligenaceae</taxon>
        <taxon>Bordetella</taxon>
    </lineage>
</organism>
<dbReference type="OrthoDB" id="8657471at2"/>
<sequence length="159" mass="17488">MLSPIAALESPYVRATHSVRRIAQAQLAEAVQPVYAHHALHEVKAVTPLVDAASIVPTKLDLLRDHYADDRMHLAVDKYATDEYQPPAQMQSACAGAGWGSVDCLLPTQAYRFAHANPPMEFVDTLVPITLRRFSVPGVQNIGLDEGFESARQRRQMAA</sequence>
<accession>A0A1W6ZC89</accession>
<name>A0A1W6ZC89_9BORD</name>